<evidence type="ECO:0000256" key="2">
    <source>
        <dbReference type="ARBA" id="ARBA00004651"/>
    </source>
</evidence>
<dbReference type="GO" id="GO:0022857">
    <property type="term" value="F:transmembrane transporter activity"/>
    <property type="evidence" value="ECO:0007669"/>
    <property type="project" value="InterPro"/>
</dbReference>
<proteinExistence type="inferred from homology"/>
<dbReference type="KEGG" id="dgg:DGI_0840"/>
<name>T2G828_MEGG1</name>
<dbReference type="AlphaFoldDB" id="T2G828"/>
<evidence type="ECO:0000259" key="10">
    <source>
        <dbReference type="PROSITE" id="PS50850"/>
    </source>
</evidence>
<feature type="transmembrane region" description="Helical" evidence="9">
    <location>
        <begin position="35"/>
        <end position="57"/>
    </location>
</feature>
<dbReference type="InterPro" id="IPR011701">
    <property type="entry name" value="MFS"/>
</dbReference>
<dbReference type="HOGENOM" id="CLU_001265_10_6_7"/>
<keyword evidence="12" id="KW-1185">Reference proteome</keyword>
<dbReference type="EMBL" id="CP006585">
    <property type="protein sequence ID" value="AGW12735.1"/>
    <property type="molecule type" value="Genomic_DNA"/>
</dbReference>
<evidence type="ECO:0000256" key="8">
    <source>
        <dbReference type="SAM" id="MobiDB-lite"/>
    </source>
</evidence>
<feature type="domain" description="Major facilitator superfamily (MFS) profile" evidence="10">
    <location>
        <begin position="35"/>
        <end position="412"/>
    </location>
</feature>
<keyword evidence="6 9" id="KW-1133">Transmembrane helix</keyword>
<dbReference type="PATRIC" id="fig|1121448.10.peg.842"/>
<dbReference type="PANTHER" id="PTHR43124">
    <property type="entry name" value="PURINE EFFLUX PUMP PBUE"/>
    <property type="match status" value="1"/>
</dbReference>
<dbReference type="RefSeq" id="WP_021759430.1">
    <property type="nucleotide sequence ID" value="NC_022444.1"/>
</dbReference>
<keyword evidence="5 9" id="KW-0812">Transmembrane</keyword>
<sequence length="414" mass="43921">MPVESSSASAPSGTPQGPSFAAAPRSLRELLKDPTLRIVFGVTCMMVMGVTSIAPAFPRIIAAFDIPAASIGLLLTWFTVPGVILTPVMGILADRYGRRQVLAPSLALFGVAGVACTFADSFETLCLLRLFQGMGAAALGALNITIIGDAFEGRERITALGLNASVLSIGVASYPILGGALAQLHWRLPFLLPLAALPVAWWVWRRLKLHVQPGGMDAKAYFRSAWDAMKGREVLTVFAVTACTFVLIYGPFLSFVPVHLGKDLHAEPWQIGVLLSSAALLTVLFTTQIGRISARIGVTTCIKAAFVIYAVANLVFFLSPALWWHVVPIMLFGMGQGLNIPSTQALMAEYAPPGNRGGFMAMNGTLLRLGQTIGPLLFGGFFALGGMDAVFLGGVVVALGMFAVALRGFRRTPA</sequence>
<evidence type="ECO:0000256" key="5">
    <source>
        <dbReference type="ARBA" id="ARBA00022692"/>
    </source>
</evidence>
<evidence type="ECO:0000256" key="9">
    <source>
        <dbReference type="SAM" id="Phobius"/>
    </source>
</evidence>
<comment type="subcellular location">
    <subcellularLocation>
        <location evidence="2">Cell membrane</location>
        <topology evidence="2">Multi-pass membrane protein</topology>
    </subcellularLocation>
</comment>
<feature type="transmembrane region" description="Helical" evidence="9">
    <location>
        <begin position="128"/>
        <end position="148"/>
    </location>
</feature>
<keyword evidence="4" id="KW-1003">Cell membrane</keyword>
<dbReference type="Proteomes" id="UP000016587">
    <property type="component" value="Chromosome"/>
</dbReference>
<dbReference type="PANTHER" id="PTHR43124:SF3">
    <property type="entry name" value="CHLORAMPHENICOL EFFLUX PUMP RV0191"/>
    <property type="match status" value="1"/>
</dbReference>
<dbReference type="PROSITE" id="PS00217">
    <property type="entry name" value="SUGAR_TRANSPORT_2"/>
    <property type="match status" value="1"/>
</dbReference>
<feature type="transmembrane region" description="Helical" evidence="9">
    <location>
        <begin position="160"/>
        <end position="180"/>
    </location>
</feature>
<feature type="transmembrane region" description="Helical" evidence="9">
    <location>
        <begin position="101"/>
        <end position="122"/>
    </location>
</feature>
<feature type="compositionally biased region" description="Polar residues" evidence="8">
    <location>
        <begin position="1"/>
        <end position="17"/>
    </location>
</feature>
<dbReference type="OrthoDB" id="9812221at2"/>
<evidence type="ECO:0000256" key="7">
    <source>
        <dbReference type="ARBA" id="ARBA00023136"/>
    </source>
</evidence>
<dbReference type="PRINTS" id="PR01035">
    <property type="entry name" value="TCRTETA"/>
</dbReference>
<dbReference type="PROSITE" id="PS00216">
    <property type="entry name" value="SUGAR_TRANSPORT_1"/>
    <property type="match status" value="1"/>
</dbReference>
<dbReference type="CDD" id="cd17474">
    <property type="entry name" value="MFS_YfmO_like"/>
    <property type="match status" value="1"/>
</dbReference>
<feature type="transmembrane region" description="Helical" evidence="9">
    <location>
        <begin position="390"/>
        <end position="409"/>
    </location>
</feature>
<dbReference type="STRING" id="1121448.DGI_0840"/>
<dbReference type="SUPFAM" id="SSF103473">
    <property type="entry name" value="MFS general substrate transporter"/>
    <property type="match status" value="1"/>
</dbReference>
<comment type="similarity">
    <text evidence="3">Belongs to the major facilitator superfamily. TCR/Tet family.</text>
</comment>
<dbReference type="InterPro" id="IPR005829">
    <property type="entry name" value="Sugar_transporter_CS"/>
</dbReference>
<evidence type="ECO:0000256" key="6">
    <source>
        <dbReference type="ARBA" id="ARBA00022989"/>
    </source>
</evidence>
<feature type="region of interest" description="Disordered" evidence="8">
    <location>
        <begin position="1"/>
        <end position="21"/>
    </location>
</feature>
<organism evidence="11 12">
    <name type="scientific">Megalodesulfovibrio gigas (strain ATCC 19364 / DSM 1382 / NCIMB 9332 / VKM B-1759)</name>
    <name type="common">Desulfovibrio gigas</name>
    <dbReference type="NCBI Taxonomy" id="1121448"/>
    <lineage>
        <taxon>Bacteria</taxon>
        <taxon>Pseudomonadati</taxon>
        <taxon>Thermodesulfobacteriota</taxon>
        <taxon>Desulfovibrionia</taxon>
        <taxon>Desulfovibrionales</taxon>
        <taxon>Desulfovibrionaceae</taxon>
        <taxon>Megalodesulfovibrio</taxon>
    </lineage>
</organism>
<dbReference type="Pfam" id="PF07690">
    <property type="entry name" value="MFS_1"/>
    <property type="match status" value="1"/>
</dbReference>
<evidence type="ECO:0000256" key="3">
    <source>
        <dbReference type="ARBA" id="ARBA00007520"/>
    </source>
</evidence>
<comment type="function">
    <text evidence="1">Resistance to tetracycline by an active tetracycline efflux. This is an energy-dependent process that decreases the accumulation of the antibiotic in whole cells. This protein functions as a metal-tetracycline/H(+) antiporter.</text>
</comment>
<feature type="transmembrane region" description="Helical" evidence="9">
    <location>
        <begin position="69"/>
        <end position="89"/>
    </location>
</feature>
<accession>T2G828</accession>
<feature type="transmembrane region" description="Helical" evidence="9">
    <location>
        <begin position="268"/>
        <end position="289"/>
    </location>
</feature>
<dbReference type="PROSITE" id="PS50850">
    <property type="entry name" value="MFS"/>
    <property type="match status" value="1"/>
</dbReference>
<dbReference type="InterPro" id="IPR036259">
    <property type="entry name" value="MFS_trans_sf"/>
</dbReference>
<feature type="transmembrane region" description="Helical" evidence="9">
    <location>
        <begin position="186"/>
        <end position="204"/>
    </location>
</feature>
<reference evidence="11 12" key="1">
    <citation type="journal article" date="2013" name="J. Bacteriol.">
        <title>Roles of HynAB and Ech, the only two hydrogenases found in the model sulfate reducer Desulfovibrio gigas.</title>
        <authorList>
            <person name="Morais-Silva F.O."/>
            <person name="Santos C.I."/>
            <person name="Rodrigues R."/>
            <person name="Pereira I.A."/>
            <person name="Rodrigues-Pousada C."/>
        </authorList>
    </citation>
    <scope>NUCLEOTIDE SEQUENCE [LARGE SCALE GENOMIC DNA]</scope>
    <source>
        <strain evidence="12">ATCC 19364 / DSM 1382 / NCIMB 9332 / VKM B-1759</strain>
    </source>
</reference>
<dbReference type="GO" id="GO:0005886">
    <property type="term" value="C:plasma membrane"/>
    <property type="evidence" value="ECO:0007669"/>
    <property type="project" value="UniProtKB-SubCell"/>
</dbReference>
<evidence type="ECO:0000256" key="4">
    <source>
        <dbReference type="ARBA" id="ARBA00022475"/>
    </source>
</evidence>
<evidence type="ECO:0000256" key="1">
    <source>
        <dbReference type="ARBA" id="ARBA00003279"/>
    </source>
</evidence>
<dbReference type="eggNOG" id="COG2814">
    <property type="taxonomic scope" value="Bacteria"/>
</dbReference>
<dbReference type="InterPro" id="IPR050189">
    <property type="entry name" value="MFS_Efflux_Transporters"/>
</dbReference>
<dbReference type="InterPro" id="IPR020846">
    <property type="entry name" value="MFS_dom"/>
</dbReference>
<protein>
    <submittedName>
        <fullName evidence="11">Putative major facilitator superfamily protein</fullName>
    </submittedName>
</protein>
<evidence type="ECO:0000313" key="11">
    <source>
        <dbReference type="EMBL" id="AGW12735.1"/>
    </source>
</evidence>
<gene>
    <name evidence="11" type="ORF">DGI_0840</name>
</gene>
<feature type="transmembrane region" description="Helical" evidence="9">
    <location>
        <begin position="296"/>
        <end position="316"/>
    </location>
</feature>
<dbReference type="InterPro" id="IPR001958">
    <property type="entry name" value="Tet-R_TetA/multi-R_MdtG-like"/>
</dbReference>
<reference evidence="12" key="2">
    <citation type="submission" date="2013-07" db="EMBL/GenBank/DDBJ databases">
        <authorList>
            <person name="Morais-Silva F.O."/>
            <person name="Rezende A.M."/>
            <person name="Pimentel C."/>
            <person name="Resende D.M."/>
            <person name="Santos C.I."/>
            <person name="Clemente C."/>
            <person name="de Oliveira L.M."/>
            <person name="da Silva S.M."/>
            <person name="Costa D.A."/>
            <person name="Varela-Raposo A."/>
            <person name="Horacio E.C.A."/>
            <person name="Matos M."/>
            <person name="Flores O."/>
            <person name="Ruiz J.C."/>
            <person name="Rodrigues-Pousada C."/>
        </authorList>
    </citation>
    <scope>NUCLEOTIDE SEQUENCE [LARGE SCALE GENOMIC DNA]</scope>
    <source>
        <strain evidence="12">ATCC 19364 / DSM 1382 / NCIMB 9332 / VKM B-1759</strain>
    </source>
</reference>
<evidence type="ECO:0000313" key="12">
    <source>
        <dbReference type="Proteomes" id="UP000016587"/>
    </source>
</evidence>
<keyword evidence="7 9" id="KW-0472">Membrane</keyword>
<feature type="transmembrane region" description="Helical" evidence="9">
    <location>
        <begin position="234"/>
        <end position="256"/>
    </location>
</feature>
<dbReference type="Gene3D" id="1.20.1250.20">
    <property type="entry name" value="MFS general substrate transporter like domains"/>
    <property type="match status" value="1"/>
</dbReference>